<evidence type="ECO:0000313" key="12">
    <source>
        <dbReference type="EMBL" id="OWP50886.1"/>
    </source>
</evidence>
<keyword evidence="8 11" id="KW-0460">Magnesium</keyword>
<evidence type="ECO:0000256" key="6">
    <source>
        <dbReference type="ARBA" id="ARBA00022723"/>
    </source>
</evidence>
<evidence type="ECO:0000256" key="10">
    <source>
        <dbReference type="PIRSR" id="PIRSR000388-2"/>
    </source>
</evidence>
<keyword evidence="8" id="KW-0963">Cytoplasm</keyword>
<comment type="catalytic activity">
    <reaction evidence="8">
        <text>(6R)-5,10-methylene-5,6,7,8-tetrahydrofolate + 3-methyl-2-oxobutanoate + H2O = 2-dehydropantoate + (6S)-5,6,7,8-tetrahydrofolate</text>
        <dbReference type="Rhea" id="RHEA:11824"/>
        <dbReference type="ChEBI" id="CHEBI:11561"/>
        <dbReference type="ChEBI" id="CHEBI:11851"/>
        <dbReference type="ChEBI" id="CHEBI:15377"/>
        <dbReference type="ChEBI" id="CHEBI:15636"/>
        <dbReference type="ChEBI" id="CHEBI:57453"/>
        <dbReference type="EC" id="2.1.2.11"/>
    </reaction>
</comment>
<dbReference type="GO" id="GO:0032259">
    <property type="term" value="P:methylation"/>
    <property type="evidence" value="ECO:0007669"/>
    <property type="project" value="UniProtKB-KW"/>
</dbReference>
<dbReference type="Proteomes" id="UP000198145">
    <property type="component" value="Unassembled WGS sequence"/>
</dbReference>
<dbReference type="GO" id="GO:0000287">
    <property type="term" value="F:magnesium ion binding"/>
    <property type="evidence" value="ECO:0007669"/>
    <property type="project" value="TreeGrafter"/>
</dbReference>
<evidence type="ECO:0000313" key="13">
    <source>
        <dbReference type="Proteomes" id="UP000198145"/>
    </source>
</evidence>
<dbReference type="PIRSF" id="PIRSF000388">
    <property type="entry name" value="Pantoate_hydroxy_MeTrfase"/>
    <property type="match status" value="1"/>
</dbReference>
<evidence type="ECO:0000256" key="3">
    <source>
        <dbReference type="ARBA" id="ARBA00011424"/>
    </source>
</evidence>
<evidence type="ECO:0000256" key="4">
    <source>
        <dbReference type="ARBA" id="ARBA00022655"/>
    </source>
</evidence>
<feature type="binding site" evidence="8 11">
    <location>
        <position position="88"/>
    </location>
    <ligand>
        <name>Mg(2+)</name>
        <dbReference type="ChEBI" id="CHEBI:18420"/>
    </ligand>
</feature>
<comment type="subunit">
    <text evidence="3 8">Homodecamer; pentamer of dimers.</text>
</comment>
<feature type="binding site" evidence="8 11">
    <location>
        <position position="49"/>
    </location>
    <ligand>
        <name>Mg(2+)</name>
        <dbReference type="ChEBI" id="CHEBI:18420"/>
    </ligand>
</feature>
<comment type="caution">
    <text evidence="12">The sequence shown here is derived from an EMBL/GenBank/DDBJ whole genome shotgun (WGS) entry which is preliminary data.</text>
</comment>
<evidence type="ECO:0000256" key="8">
    <source>
        <dbReference type="HAMAP-Rule" id="MF_00156"/>
    </source>
</evidence>
<dbReference type="PANTHER" id="PTHR20881:SF0">
    <property type="entry name" value="3-METHYL-2-OXOBUTANOATE HYDROXYMETHYLTRANSFERASE"/>
    <property type="match status" value="1"/>
</dbReference>
<dbReference type="FunFam" id="3.20.20.60:FF:000003">
    <property type="entry name" value="3-methyl-2-oxobutanoate hydroxymethyltransferase"/>
    <property type="match status" value="1"/>
</dbReference>
<comment type="function">
    <text evidence="7 8">Catalyzes the reversible reaction in which hydroxymethyl group from 5,10-methylenetetrahydrofolate is transferred onto alpha-ketoisovalerate to form ketopantoate.</text>
</comment>
<dbReference type="HAMAP" id="MF_00156">
    <property type="entry name" value="PanB"/>
    <property type="match status" value="1"/>
</dbReference>
<dbReference type="InterPro" id="IPR003700">
    <property type="entry name" value="Pantoate_hydroxy_MeTrfase"/>
</dbReference>
<keyword evidence="5 8" id="KW-0808">Transferase</keyword>
<evidence type="ECO:0000256" key="2">
    <source>
        <dbReference type="ARBA" id="ARBA00008676"/>
    </source>
</evidence>
<dbReference type="SUPFAM" id="SSF51621">
    <property type="entry name" value="Phosphoenolpyruvate/pyruvate domain"/>
    <property type="match status" value="1"/>
</dbReference>
<dbReference type="eggNOG" id="COG0413">
    <property type="taxonomic scope" value="Bacteria"/>
</dbReference>
<dbReference type="Pfam" id="PF02548">
    <property type="entry name" value="Pantoate_transf"/>
    <property type="match status" value="1"/>
</dbReference>
<dbReference type="UniPathway" id="UPA00028">
    <property type="reaction ID" value="UER00003"/>
</dbReference>
<dbReference type="GO" id="GO:0015940">
    <property type="term" value="P:pantothenate biosynthetic process"/>
    <property type="evidence" value="ECO:0007669"/>
    <property type="project" value="UniProtKB-UniRule"/>
</dbReference>
<feature type="binding site" evidence="8 10">
    <location>
        <position position="118"/>
    </location>
    <ligand>
        <name>3-methyl-2-oxobutanoate</name>
        <dbReference type="ChEBI" id="CHEBI:11851"/>
    </ligand>
</feature>
<dbReference type="GO" id="GO:0005737">
    <property type="term" value="C:cytoplasm"/>
    <property type="evidence" value="ECO:0007669"/>
    <property type="project" value="UniProtKB-SubCell"/>
</dbReference>
<dbReference type="AlphaFoldDB" id="A0A246F996"/>
<keyword evidence="12" id="KW-0489">Methyltransferase</keyword>
<dbReference type="STRING" id="46680.GCA_000807755_01497"/>
<comment type="similarity">
    <text evidence="2 8">Belongs to the PanB family.</text>
</comment>
<comment type="cofactor">
    <cofactor evidence="8 11">
        <name>Mg(2+)</name>
        <dbReference type="ChEBI" id="CHEBI:18420"/>
    </cofactor>
    <text evidence="8 11">Binds 1 Mg(2+) ion per subunit.</text>
</comment>
<gene>
    <name evidence="8 12" type="primary">panB</name>
    <name evidence="12" type="ORF">CEG18_08395</name>
</gene>
<feature type="binding site" evidence="8 11">
    <location>
        <position position="120"/>
    </location>
    <ligand>
        <name>Mg(2+)</name>
        <dbReference type="ChEBI" id="CHEBI:18420"/>
    </ligand>
</feature>
<dbReference type="GO" id="GO:0008168">
    <property type="term" value="F:methyltransferase activity"/>
    <property type="evidence" value="ECO:0007669"/>
    <property type="project" value="UniProtKB-KW"/>
</dbReference>
<evidence type="ECO:0000256" key="1">
    <source>
        <dbReference type="ARBA" id="ARBA00005033"/>
    </source>
</evidence>
<dbReference type="EMBL" id="NJBA01000003">
    <property type="protein sequence ID" value="OWP50886.1"/>
    <property type="molecule type" value="Genomic_DNA"/>
</dbReference>
<evidence type="ECO:0000256" key="11">
    <source>
        <dbReference type="PIRSR" id="PIRSR000388-3"/>
    </source>
</evidence>
<evidence type="ECO:0000256" key="7">
    <source>
        <dbReference type="ARBA" id="ARBA00056497"/>
    </source>
</evidence>
<dbReference type="EC" id="2.1.2.11" evidence="8"/>
<dbReference type="InterPro" id="IPR040442">
    <property type="entry name" value="Pyrv_kinase-like_dom_sf"/>
</dbReference>
<dbReference type="InterPro" id="IPR015813">
    <property type="entry name" value="Pyrv/PenolPyrv_kinase-like_dom"/>
</dbReference>
<proteinExistence type="inferred from homology"/>
<dbReference type="PANTHER" id="PTHR20881">
    <property type="entry name" value="3-METHYL-2-OXOBUTANOATE HYDROXYMETHYLTRANSFERASE"/>
    <property type="match status" value="1"/>
</dbReference>
<dbReference type="GO" id="GO:0003864">
    <property type="term" value="F:3-methyl-2-oxobutanoate hydroxymethyltransferase activity"/>
    <property type="evidence" value="ECO:0007669"/>
    <property type="project" value="UniProtKB-UniRule"/>
</dbReference>
<comment type="pathway">
    <text evidence="1 8">Cofactor biosynthesis; (R)-pantothenate biosynthesis; (R)-pantoate from 3-methyl-2-oxobutanoate: step 1/2.</text>
</comment>
<evidence type="ECO:0000256" key="9">
    <source>
        <dbReference type="PIRSR" id="PIRSR000388-1"/>
    </source>
</evidence>
<reference evidence="12 13" key="1">
    <citation type="submission" date="2017-06" db="EMBL/GenBank/DDBJ databases">
        <title>Draft genome of Pseudomonas nitroreducens DF05.</title>
        <authorList>
            <person name="Iyer R."/>
        </authorList>
    </citation>
    <scope>NUCLEOTIDE SEQUENCE [LARGE SCALE GENOMIC DNA]</scope>
    <source>
        <strain evidence="12 13">DF05</strain>
    </source>
</reference>
<dbReference type="NCBIfam" id="TIGR00222">
    <property type="entry name" value="panB"/>
    <property type="match status" value="1"/>
</dbReference>
<feature type="active site" description="Proton acceptor" evidence="8 9">
    <location>
        <position position="187"/>
    </location>
</feature>
<dbReference type="Gene3D" id="3.20.20.60">
    <property type="entry name" value="Phosphoenolpyruvate-binding domains"/>
    <property type="match status" value="1"/>
</dbReference>
<dbReference type="NCBIfam" id="NF001452">
    <property type="entry name" value="PRK00311.1"/>
    <property type="match status" value="1"/>
</dbReference>
<keyword evidence="4 8" id="KW-0566">Pantothenate biosynthesis</keyword>
<dbReference type="RefSeq" id="WP_088417087.1">
    <property type="nucleotide sequence ID" value="NZ_NJBA01000003.1"/>
</dbReference>
<keyword evidence="6 8" id="KW-0479">Metal-binding</keyword>
<dbReference type="CDD" id="cd06557">
    <property type="entry name" value="KPHMT-like"/>
    <property type="match status" value="1"/>
</dbReference>
<feature type="binding site" evidence="8 10">
    <location>
        <position position="88"/>
    </location>
    <ligand>
        <name>3-methyl-2-oxobutanoate</name>
        <dbReference type="ChEBI" id="CHEBI:11851"/>
    </ligand>
</feature>
<evidence type="ECO:0000256" key="5">
    <source>
        <dbReference type="ARBA" id="ARBA00022679"/>
    </source>
</evidence>
<organism evidence="12 13">
    <name type="scientific">Pseudomonas nitroreducens</name>
    <dbReference type="NCBI Taxonomy" id="46680"/>
    <lineage>
        <taxon>Bacteria</taxon>
        <taxon>Pseudomonadati</taxon>
        <taxon>Pseudomonadota</taxon>
        <taxon>Gammaproteobacteria</taxon>
        <taxon>Pseudomonadales</taxon>
        <taxon>Pseudomonadaceae</taxon>
        <taxon>Pseudomonas</taxon>
    </lineage>
</organism>
<feature type="binding site" evidence="8 10">
    <location>
        <begin position="49"/>
        <end position="50"/>
    </location>
    <ligand>
        <name>3-methyl-2-oxobutanoate</name>
        <dbReference type="ChEBI" id="CHEBI:11851"/>
    </ligand>
</feature>
<protein>
    <recommendedName>
        <fullName evidence="8">3-methyl-2-oxobutanoate hydroxymethyltransferase</fullName>
        <ecNumber evidence="8">2.1.2.11</ecNumber>
    </recommendedName>
    <alternativeName>
        <fullName evidence="8">Ketopantoate hydroxymethyltransferase</fullName>
        <shortName evidence="8">KPHMT</shortName>
    </alternativeName>
</protein>
<accession>A0A246F996</accession>
<comment type="subcellular location">
    <subcellularLocation>
        <location evidence="8">Cytoplasm</location>
    </subcellularLocation>
</comment>
<name>A0A246F996_PSENT</name>
<sequence length="275" mass="29280">MSSHRPQQRLSILDIRQRREPGSLVVLTAYSMPMARLLDPHVDVLLVGDSLGMVLYGMPHTLAVSLDTMIAHGAAVVRGSQRACVVVDLPFASYQASPQQAFLAAARVLAESGAQAVKLEGGAEMAETIAFLVERGIPVMAHIGLMPQKVNALGGFKVQGKEEAGVARVLRDADAIAAAGAFSVVLEGVLEPVARQVCERLEIPVIGIGASPACAGQVLVTEDMLGLSGEQIPRFAEQYVRLDELIGAAAGRFASEVRERQFPQARQCFGMESPR</sequence>